<organism evidence="1 2">
    <name type="scientific">Georgenia satyanarayanai</name>
    <dbReference type="NCBI Taxonomy" id="860221"/>
    <lineage>
        <taxon>Bacteria</taxon>
        <taxon>Bacillati</taxon>
        <taxon>Actinomycetota</taxon>
        <taxon>Actinomycetes</taxon>
        <taxon>Micrococcales</taxon>
        <taxon>Bogoriellaceae</taxon>
        <taxon>Georgenia</taxon>
    </lineage>
</organism>
<dbReference type="Gene3D" id="1.10.30.50">
    <property type="match status" value="1"/>
</dbReference>
<dbReference type="Proteomes" id="UP000250222">
    <property type="component" value="Unassembled WGS sequence"/>
</dbReference>
<accession>A0A2Y9ALI1</accession>
<dbReference type="EMBL" id="UETB01000012">
    <property type="protein sequence ID" value="SSA45180.1"/>
    <property type="molecule type" value="Genomic_DNA"/>
</dbReference>
<dbReference type="CDD" id="cd00085">
    <property type="entry name" value="HNHc"/>
    <property type="match status" value="1"/>
</dbReference>
<evidence type="ECO:0008006" key="3">
    <source>
        <dbReference type="Google" id="ProtNLM"/>
    </source>
</evidence>
<keyword evidence="2" id="KW-1185">Reference proteome</keyword>
<evidence type="ECO:0000313" key="1">
    <source>
        <dbReference type="EMBL" id="SSA45180.1"/>
    </source>
</evidence>
<proteinExistence type="predicted"/>
<evidence type="ECO:0000313" key="2">
    <source>
        <dbReference type="Proteomes" id="UP000250222"/>
    </source>
</evidence>
<gene>
    <name evidence="1" type="ORF">SAMN05216184_11239</name>
</gene>
<name>A0A2Y9ALI1_9MICO</name>
<reference evidence="1 2" key="1">
    <citation type="submission" date="2016-10" db="EMBL/GenBank/DDBJ databases">
        <authorList>
            <person name="Cai Z."/>
        </authorList>
    </citation>
    <scope>NUCLEOTIDE SEQUENCE [LARGE SCALE GENOMIC DNA]</scope>
    <source>
        <strain evidence="1 2">CGMCC 1.10826</strain>
    </source>
</reference>
<dbReference type="InterPro" id="IPR003615">
    <property type="entry name" value="HNH_nuc"/>
</dbReference>
<sequence length="283" mass="31811">MFNLQRPGMGHEEVIRDILYRMRLGPRRVRIEAATPHMLDAGRAYAVAGAGERLGDALPREFAAGGLASDDVKYQYEDRLLSKSCRARRHYDALMESAPNRRCPYCGTGTVYTLDHYLPKSVFPTVSVCPDNLVPSCRDCNSEKGEYRPTGASTAILHPYFDDVDDLPWLSARISRGTPPVVIYRVRGDVLNELRLRAEAHLHVLDLVNRYSWLAAQAIADDTARLAAMLQEQGVDAVRAHLREQAEVRGGSRLNSWARMLYQALAVDDWFCENYLADVDALM</sequence>
<protein>
    <recommendedName>
        <fullName evidence="3">HNH endonuclease</fullName>
    </recommendedName>
</protein>
<dbReference type="AlphaFoldDB" id="A0A2Y9ALI1"/>